<dbReference type="GO" id="GO:0032955">
    <property type="term" value="P:regulation of division septum assembly"/>
    <property type="evidence" value="ECO:0007669"/>
    <property type="project" value="InterPro"/>
</dbReference>
<dbReference type="AlphaFoldDB" id="A0A1W6MRC7"/>
<gene>
    <name evidence="4" type="primary">minE</name>
    <name evidence="5" type="ORF">B1812_02440</name>
</gene>
<dbReference type="InterPro" id="IPR036707">
    <property type="entry name" value="MinE_sf"/>
</dbReference>
<name>A0A1W6MRC7_9HYPH</name>
<evidence type="ECO:0000313" key="5">
    <source>
        <dbReference type="EMBL" id="ARN80122.1"/>
    </source>
</evidence>
<keyword evidence="6" id="KW-1185">Reference proteome</keyword>
<dbReference type="KEGG" id="mbry:B1812_02440"/>
<dbReference type="InterPro" id="IPR005527">
    <property type="entry name" value="MinE"/>
</dbReference>
<evidence type="ECO:0000256" key="1">
    <source>
        <dbReference type="ARBA" id="ARBA00008168"/>
    </source>
</evidence>
<dbReference type="SUPFAM" id="SSF55229">
    <property type="entry name" value="Cell division protein MinE topological specificity domain"/>
    <property type="match status" value="1"/>
</dbReference>
<protein>
    <recommendedName>
        <fullName evidence="2 4">Cell division topological specificity factor</fullName>
    </recommendedName>
</protein>
<dbReference type="OrthoDB" id="9802655at2"/>
<dbReference type="Gene3D" id="3.30.1070.10">
    <property type="entry name" value="Cell division topological specificity factor MinE"/>
    <property type="match status" value="1"/>
</dbReference>
<organism evidence="5 6">
    <name type="scientific">Methylocystis bryophila</name>
    <dbReference type="NCBI Taxonomy" id="655015"/>
    <lineage>
        <taxon>Bacteria</taxon>
        <taxon>Pseudomonadati</taxon>
        <taxon>Pseudomonadota</taxon>
        <taxon>Alphaproteobacteria</taxon>
        <taxon>Hyphomicrobiales</taxon>
        <taxon>Methylocystaceae</taxon>
        <taxon>Methylocystis</taxon>
    </lineage>
</organism>
<dbReference type="HAMAP" id="MF_00262">
    <property type="entry name" value="MinE"/>
    <property type="match status" value="1"/>
</dbReference>
<keyword evidence="4 5" id="KW-0132">Cell division</keyword>
<dbReference type="RefSeq" id="WP_085770180.1">
    <property type="nucleotide sequence ID" value="NZ_AP027149.1"/>
</dbReference>
<sequence length="97" mass="10945">MNLFGLLNRRATAPVARERLQILLAHERKSAYQADLIAILQKEVLIAVAKHIPVDPERVDVSMHQRDMTSVLKIDIAIEPSAVDDKFRERAALAAQY</sequence>
<accession>A0A1W6MRC7</accession>
<evidence type="ECO:0000313" key="6">
    <source>
        <dbReference type="Proteomes" id="UP000193978"/>
    </source>
</evidence>
<dbReference type="Pfam" id="PF03776">
    <property type="entry name" value="MinE"/>
    <property type="match status" value="1"/>
</dbReference>
<proteinExistence type="inferred from homology"/>
<evidence type="ECO:0000256" key="3">
    <source>
        <dbReference type="ARBA" id="ARBA00025265"/>
    </source>
</evidence>
<reference evidence="5 6" key="1">
    <citation type="submission" date="2017-02" db="EMBL/GenBank/DDBJ databases">
        <authorList>
            <person name="Peterson S.W."/>
        </authorList>
    </citation>
    <scope>NUCLEOTIDE SEQUENCE [LARGE SCALE GENOMIC DNA]</scope>
    <source>
        <strain evidence="5 6">S285</strain>
    </source>
</reference>
<dbReference type="EMBL" id="CP019948">
    <property type="protein sequence ID" value="ARN80122.1"/>
    <property type="molecule type" value="Genomic_DNA"/>
</dbReference>
<evidence type="ECO:0000256" key="2">
    <source>
        <dbReference type="ARBA" id="ARBA00020112"/>
    </source>
</evidence>
<dbReference type="NCBIfam" id="NF001422">
    <property type="entry name" value="PRK00296.1"/>
    <property type="match status" value="1"/>
</dbReference>
<dbReference type="GO" id="GO:0051301">
    <property type="term" value="P:cell division"/>
    <property type="evidence" value="ECO:0007669"/>
    <property type="project" value="UniProtKB-KW"/>
</dbReference>
<keyword evidence="4" id="KW-0131">Cell cycle</keyword>
<dbReference type="Proteomes" id="UP000193978">
    <property type="component" value="Chromosome"/>
</dbReference>
<dbReference type="NCBIfam" id="TIGR01215">
    <property type="entry name" value="minE"/>
    <property type="match status" value="1"/>
</dbReference>
<comment type="function">
    <text evidence="3 4">Prevents the cell division inhibition by proteins MinC and MinD at internal division sites while permitting inhibition at polar sites. This ensures cell division at the proper site by restricting the formation of a division septum at the midpoint of the long axis of the cell.</text>
</comment>
<evidence type="ECO:0000256" key="4">
    <source>
        <dbReference type="HAMAP-Rule" id="MF_00262"/>
    </source>
</evidence>
<comment type="similarity">
    <text evidence="1 4">Belongs to the MinE family.</text>
</comment>
<dbReference type="STRING" id="655015.B1812_02440"/>